<dbReference type="Pfam" id="PF00440">
    <property type="entry name" value="TetR_N"/>
    <property type="match status" value="1"/>
</dbReference>
<name>A0A840RLU0_9NEIS</name>
<dbReference type="InterPro" id="IPR001647">
    <property type="entry name" value="HTH_TetR"/>
</dbReference>
<dbReference type="InterPro" id="IPR050109">
    <property type="entry name" value="HTH-type_TetR-like_transc_reg"/>
</dbReference>
<evidence type="ECO:0000313" key="8">
    <source>
        <dbReference type="Proteomes" id="UP000543030"/>
    </source>
</evidence>
<proteinExistence type="predicted"/>
<dbReference type="PRINTS" id="PR00455">
    <property type="entry name" value="HTHTETR"/>
</dbReference>
<organism evidence="7 8">
    <name type="scientific">Silvimonas terrae</name>
    <dbReference type="NCBI Taxonomy" id="300266"/>
    <lineage>
        <taxon>Bacteria</taxon>
        <taxon>Pseudomonadati</taxon>
        <taxon>Pseudomonadota</taxon>
        <taxon>Betaproteobacteria</taxon>
        <taxon>Neisseriales</taxon>
        <taxon>Chitinibacteraceae</taxon>
        <taxon>Silvimonas</taxon>
    </lineage>
</organism>
<dbReference type="RefSeq" id="WP_184103108.1">
    <property type="nucleotide sequence ID" value="NZ_JACHHN010000011.1"/>
</dbReference>
<dbReference type="EMBL" id="JACHHN010000011">
    <property type="protein sequence ID" value="MBB5193470.1"/>
    <property type="molecule type" value="Genomic_DNA"/>
</dbReference>
<feature type="DNA-binding region" description="H-T-H motif" evidence="5">
    <location>
        <begin position="33"/>
        <end position="52"/>
    </location>
</feature>
<reference evidence="7 8" key="1">
    <citation type="submission" date="2020-08" db="EMBL/GenBank/DDBJ databases">
        <title>Genomic Encyclopedia of Type Strains, Phase IV (KMG-IV): sequencing the most valuable type-strain genomes for metagenomic binning, comparative biology and taxonomic classification.</title>
        <authorList>
            <person name="Goeker M."/>
        </authorList>
    </citation>
    <scope>NUCLEOTIDE SEQUENCE [LARGE SCALE GENOMIC DNA]</scope>
    <source>
        <strain evidence="7 8">DSM 18233</strain>
    </source>
</reference>
<dbReference type="InterPro" id="IPR013572">
    <property type="entry name" value="Tscrpt_reg_MAATS_C"/>
</dbReference>
<dbReference type="InterPro" id="IPR009057">
    <property type="entry name" value="Homeodomain-like_sf"/>
</dbReference>
<keyword evidence="3 5" id="KW-0238">DNA-binding</keyword>
<evidence type="ECO:0000259" key="6">
    <source>
        <dbReference type="PROSITE" id="PS50977"/>
    </source>
</evidence>
<evidence type="ECO:0000256" key="4">
    <source>
        <dbReference type="ARBA" id="ARBA00023163"/>
    </source>
</evidence>
<feature type="domain" description="HTH tetR-type" evidence="6">
    <location>
        <begin position="10"/>
        <end position="70"/>
    </location>
</feature>
<dbReference type="PANTHER" id="PTHR30055">
    <property type="entry name" value="HTH-TYPE TRANSCRIPTIONAL REGULATOR RUTR"/>
    <property type="match status" value="1"/>
</dbReference>
<dbReference type="InterPro" id="IPR036271">
    <property type="entry name" value="Tet_transcr_reg_TetR-rel_C_sf"/>
</dbReference>
<dbReference type="GO" id="GO:0003700">
    <property type="term" value="F:DNA-binding transcription factor activity"/>
    <property type="evidence" value="ECO:0007669"/>
    <property type="project" value="TreeGrafter"/>
</dbReference>
<accession>A0A840RLU0</accession>
<dbReference type="SUPFAM" id="SSF46689">
    <property type="entry name" value="Homeodomain-like"/>
    <property type="match status" value="1"/>
</dbReference>
<evidence type="ECO:0000256" key="5">
    <source>
        <dbReference type="PROSITE-ProRule" id="PRU00335"/>
    </source>
</evidence>
<keyword evidence="1" id="KW-0678">Repressor</keyword>
<evidence type="ECO:0000256" key="3">
    <source>
        <dbReference type="ARBA" id="ARBA00023125"/>
    </source>
</evidence>
<dbReference type="Proteomes" id="UP000543030">
    <property type="component" value="Unassembled WGS sequence"/>
</dbReference>
<dbReference type="GO" id="GO:0000976">
    <property type="term" value="F:transcription cis-regulatory region binding"/>
    <property type="evidence" value="ECO:0007669"/>
    <property type="project" value="TreeGrafter"/>
</dbReference>
<dbReference type="PANTHER" id="PTHR30055:SF240">
    <property type="entry name" value="HTH-TYPE TRANSCRIPTIONAL REGULATOR ACRR"/>
    <property type="match status" value="1"/>
</dbReference>
<dbReference type="Pfam" id="PF08361">
    <property type="entry name" value="TetR_C_2"/>
    <property type="match status" value="1"/>
</dbReference>
<protein>
    <submittedName>
        <fullName evidence="7">TetR/AcrR family acrAB operon transcriptional repressor</fullName>
    </submittedName>
</protein>
<dbReference type="Gene3D" id="1.10.357.10">
    <property type="entry name" value="Tetracycline Repressor, domain 2"/>
    <property type="match status" value="1"/>
</dbReference>
<dbReference type="PROSITE" id="PS01081">
    <property type="entry name" value="HTH_TETR_1"/>
    <property type="match status" value="1"/>
</dbReference>
<keyword evidence="2" id="KW-0805">Transcription regulation</keyword>
<dbReference type="AlphaFoldDB" id="A0A840RLU0"/>
<comment type="caution">
    <text evidence="7">The sequence shown here is derived from an EMBL/GenBank/DDBJ whole genome shotgun (WGS) entry which is preliminary data.</text>
</comment>
<evidence type="ECO:0000313" key="7">
    <source>
        <dbReference type="EMBL" id="MBB5193470.1"/>
    </source>
</evidence>
<sequence>MARKTKEEAAETRAHLLDTAELVFSTKGVSRTSLADIADAAGLTRGAIYWHFENKADLFNAMADRICLPLEQALEPDESGHYREPLAQLREALIKTLADTDTDARQRRGLDVLMNKCEYTEDLQAVLDRRREAMLNGTQRRCTLLRQAIERGQLPPDLNIERADRLLIGALCGLLNNWLFMPDSFSLKDEAAPLIDALLETLQNGNALRQPRPA</sequence>
<dbReference type="InterPro" id="IPR023772">
    <property type="entry name" value="DNA-bd_HTH_TetR-type_CS"/>
</dbReference>
<dbReference type="SUPFAM" id="SSF48498">
    <property type="entry name" value="Tetracyclin repressor-like, C-terminal domain"/>
    <property type="match status" value="1"/>
</dbReference>
<evidence type="ECO:0000256" key="2">
    <source>
        <dbReference type="ARBA" id="ARBA00023015"/>
    </source>
</evidence>
<gene>
    <name evidence="7" type="ORF">HNQ50_004227</name>
</gene>
<evidence type="ECO:0000256" key="1">
    <source>
        <dbReference type="ARBA" id="ARBA00022491"/>
    </source>
</evidence>
<keyword evidence="4" id="KW-0804">Transcription</keyword>
<dbReference type="PROSITE" id="PS50977">
    <property type="entry name" value="HTH_TETR_2"/>
    <property type="match status" value="1"/>
</dbReference>
<keyword evidence="8" id="KW-1185">Reference proteome</keyword>